<reference evidence="1" key="1">
    <citation type="journal article" date="2021" name="New Phytol.">
        <title>Evolutionary innovations through gain and loss of genes in the ectomycorrhizal Boletales.</title>
        <authorList>
            <person name="Wu G."/>
            <person name="Miyauchi S."/>
            <person name="Morin E."/>
            <person name="Kuo A."/>
            <person name="Drula E."/>
            <person name="Varga T."/>
            <person name="Kohler A."/>
            <person name="Feng B."/>
            <person name="Cao Y."/>
            <person name="Lipzen A."/>
            <person name="Daum C."/>
            <person name="Hundley H."/>
            <person name="Pangilinan J."/>
            <person name="Johnson J."/>
            <person name="Barry K."/>
            <person name="LaButti K."/>
            <person name="Ng V."/>
            <person name="Ahrendt S."/>
            <person name="Min B."/>
            <person name="Choi I.G."/>
            <person name="Park H."/>
            <person name="Plett J.M."/>
            <person name="Magnuson J."/>
            <person name="Spatafora J.W."/>
            <person name="Nagy L.G."/>
            <person name="Henrissat B."/>
            <person name="Grigoriev I.V."/>
            <person name="Yang Z.L."/>
            <person name="Xu J."/>
            <person name="Martin F.M."/>
        </authorList>
    </citation>
    <scope>NUCLEOTIDE SEQUENCE</scope>
    <source>
        <strain evidence="1">ATCC 28755</strain>
    </source>
</reference>
<dbReference type="EMBL" id="MU267743">
    <property type="protein sequence ID" value="KAH7909754.1"/>
    <property type="molecule type" value="Genomic_DNA"/>
</dbReference>
<name>A0ACB8A9K8_9AGAM</name>
<dbReference type="Proteomes" id="UP000790377">
    <property type="component" value="Unassembled WGS sequence"/>
</dbReference>
<protein>
    <submittedName>
        <fullName evidence="1">Uncharacterized protein</fullName>
    </submittedName>
</protein>
<proteinExistence type="predicted"/>
<accession>A0ACB8A9K8</accession>
<evidence type="ECO:0000313" key="1">
    <source>
        <dbReference type="EMBL" id="KAH7909754.1"/>
    </source>
</evidence>
<gene>
    <name evidence="1" type="ORF">BJ138DRAFT_1102416</name>
</gene>
<evidence type="ECO:0000313" key="2">
    <source>
        <dbReference type="Proteomes" id="UP000790377"/>
    </source>
</evidence>
<comment type="caution">
    <text evidence="1">The sequence shown here is derived from an EMBL/GenBank/DDBJ whole genome shotgun (WGS) entry which is preliminary data.</text>
</comment>
<sequence length="418" mass="44491">MAARYQRPYLLVFFLTVPFVRADTTASSTSCSSQPWSSNTENQTPCTVVNLVVQACLPSFSFTFNQSIQENSYAPNSTTANACSCSWAAYNLMSAYIFPGPRVFVFLAMWPLFPYGPQPINWTDGTFDATLASNTAQDNQPNVNGSPTPTPGTSSQPPPSSKPVVPVGAIVGGVIGGVCLVVLALTFIWFVRRRGRQQRTAMSNGNGFKSNGNGSAMMSPTKQKSSAAVVPPAPPGFPQTSATMSTSPYSIRTAQAPSGNSAVSLHSLSLASAAAARSPDSKQSLPDRDDITSLASPQRRMNPPPYSPVEPEPKKRPETKKHVRNPSSSNSHHSRTGSSSTRGSAHSHRKSGYQFWRKDGGSISTMQSIDSVASTSKKPRATRMGSAGSIDSTQSRSGSDGARTVMTVIERNERGPAV</sequence>
<keyword evidence="2" id="KW-1185">Reference proteome</keyword>
<organism evidence="1 2">
    <name type="scientific">Hygrophoropsis aurantiaca</name>
    <dbReference type="NCBI Taxonomy" id="72124"/>
    <lineage>
        <taxon>Eukaryota</taxon>
        <taxon>Fungi</taxon>
        <taxon>Dikarya</taxon>
        <taxon>Basidiomycota</taxon>
        <taxon>Agaricomycotina</taxon>
        <taxon>Agaricomycetes</taxon>
        <taxon>Agaricomycetidae</taxon>
        <taxon>Boletales</taxon>
        <taxon>Coniophorineae</taxon>
        <taxon>Hygrophoropsidaceae</taxon>
        <taxon>Hygrophoropsis</taxon>
    </lineage>
</organism>